<dbReference type="PANTHER" id="PTHR39178">
    <property type="entry name" value="HYPOTHETICAL RIBOSOME-ASSOCIATED PROTEIN"/>
    <property type="match status" value="1"/>
</dbReference>
<gene>
    <name evidence="1" type="ORF">KSV97_04115</name>
    <name evidence="2" type="ORF">KSW06_04305</name>
</gene>
<dbReference type="GeneID" id="301323928"/>
<keyword evidence="1" id="KW-0645">Protease</keyword>
<dbReference type="EMBL" id="JAHOEL010000019">
    <property type="protein sequence ID" value="MBV3392491.1"/>
    <property type="molecule type" value="Genomic_DNA"/>
</dbReference>
<dbReference type="Pfam" id="PF04327">
    <property type="entry name" value="Peptidase_Prp"/>
    <property type="match status" value="1"/>
</dbReference>
<dbReference type="EMBL" id="JAHOEF010000018">
    <property type="protein sequence ID" value="MBV3382431.1"/>
    <property type="molecule type" value="Genomic_DNA"/>
</dbReference>
<keyword evidence="4" id="KW-1185">Reference proteome</keyword>
<reference evidence="1 4" key="1">
    <citation type="submission" date="2021-06" db="EMBL/GenBank/DDBJ databases">
        <title>Collection of gut derived symbiotic bacterial strains cultured from healthy donors.</title>
        <authorList>
            <person name="Lin H."/>
            <person name="Littmann E."/>
            <person name="Pamer E.G."/>
        </authorList>
    </citation>
    <scope>NUCLEOTIDE SEQUENCE</scope>
    <source>
        <strain evidence="2 4">MSK.21.70</strain>
        <strain evidence="1">MSK.21.82</strain>
    </source>
</reference>
<evidence type="ECO:0000313" key="4">
    <source>
        <dbReference type="Proteomes" id="UP001197492"/>
    </source>
</evidence>
<dbReference type="Proteomes" id="UP001197492">
    <property type="component" value="Unassembled WGS sequence"/>
</dbReference>
<dbReference type="GO" id="GO:0008233">
    <property type="term" value="F:peptidase activity"/>
    <property type="evidence" value="ECO:0007669"/>
    <property type="project" value="UniProtKB-KW"/>
</dbReference>
<evidence type="ECO:0000313" key="2">
    <source>
        <dbReference type="EMBL" id="MBV3392491.1"/>
    </source>
</evidence>
<dbReference type="PANTHER" id="PTHR39178:SF1">
    <property type="entry name" value="RIBOSOMAL-PROCESSING CYSTEINE PROTEASE PRP"/>
    <property type="match status" value="1"/>
</dbReference>
<evidence type="ECO:0000313" key="1">
    <source>
        <dbReference type="EMBL" id="MBV3382431.1"/>
    </source>
</evidence>
<name>A0AAW4MQH8_9FIRM</name>
<comment type="caution">
    <text evidence="1">The sequence shown here is derived from an EMBL/GenBank/DDBJ whole genome shotgun (WGS) entry which is preliminary data.</text>
</comment>
<sequence length="106" mass="12021">MTHVDVVYHAGQIQSIKVEGHAGQDEYGKDLACAGISTAVVGIYNMLEVKGFMKDGNLANVESGYSYFEIFNNREDYQIILETLLKILETVEYSYEQYVKINTREV</sequence>
<organism evidence="1 3">
    <name type="scientific">Catenibacterium mitsuokai</name>
    <dbReference type="NCBI Taxonomy" id="100886"/>
    <lineage>
        <taxon>Bacteria</taxon>
        <taxon>Bacillati</taxon>
        <taxon>Bacillota</taxon>
        <taxon>Erysipelotrichia</taxon>
        <taxon>Erysipelotrichales</taxon>
        <taxon>Coprobacillaceae</taxon>
        <taxon>Catenibacterium</taxon>
    </lineage>
</organism>
<evidence type="ECO:0000313" key="3">
    <source>
        <dbReference type="Proteomes" id="UP001196408"/>
    </source>
</evidence>
<dbReference type="Proteomes" id="UP001196408">
    <property type="component" value="Unassembled WGS sequence"/>
</dbReference>
<dbReference type="CDD" id="cd16332">
    <property type="entry name" value="Prp-like"/>
    <property type="match status" value="1"/>
</dbReference>
<proteinExistence type="predicted"/>
<dbReference type="InterPro" id="IPR007422">
    <property type="entry name" value="Peptidase_Prp"/>
</dbReference>
<keyword evidence="1" id="KW-0378">Hydrolase</keyword>
<accession>A0AAW4MQH8</accession>
<dbReference type="GO" id="GO:0006508">
    <property type="term" value="P:proteolysis"/>
    <property type="evidence" value="ECO:0007669"/>
    <property type="project" value="UniProtKB-KW"/>
</dbReference>
<dbReference type="AlphaFoldDB" id="A0AAW4MQH8"/>
<protein>
    <submittedName>
        <fullName evidence="1">Ribosomal-processing cysteine protease Prp</fullName>
    </submittedName>
</protein>
<dbReference type="RefSeq" id="WP_217747367.1">
    <property type="nucleotide sequence ID" value="NZ_JAHOEB010000019.1"/>
</dbReference>